<dbReference type="EMBL" id="BSDR01000001">
    <property type="protein sequence ID" value="GLI34907.1"/>
    <property type="molecule type" value="Genomic_DNA"/>
</dbReference>
<reference evidence="1" key="1">
    <citation type="submission" date="2022-12" db="EMBL/GenBank/DDBJ databases">
        <title>Reference genome sequencing for broad-spectrum identification of bacterial and archaeal isolates by mass spectrometry.</title>
        <authorList>
            <person name="Sekiguchi Y."/>
            <person name="Tourlousse D.M."/>
        </authorList>
    </citation>
    <scope>NUCLEOTIDE SEQUENCE</scope>
    <source>
        <strain evidence="1">ASRB1</strain>
    </source>
</reference>
<dbReference type="RefSeq" id="WP_281794371.1">
    <property type="nucleotide sequence ID" value="NZ_BSDR01000001.1"/>
</dbReference>
<comment type="caution">
    <text evidence="1">The sequence shown here is derived from an EMBL/GenBank/DDBJ whole genome shotgun (WGS) entry which is preliminary data.</text>
</comment>
<dbReference type="AlphaFoldDB" id="A0A9W6FU47"/>
<gene>
    <name evidence="1" type="ORF">DAMNIGENAA_23400</name>
</gene>
<evidence type="ECO:0000313" key="1">
    <source>
        <dbReference type="EMBL" id="GLI34907.1"/>
    </source>
</evidence>
<dbReference type="Proteomes" id="UP001144372">
    <property type="component" value="Unassembled WGS sequence"/>
</dbReference>
<evidence type="ECO:0000313" key="2">
    <source>
        <dbReference type="Proteomes" id="UP001144372"/>
    </source>
</evidence>
<organism evidence="1 2">
    <name type="scientific">Desulforhabdus amnigena</name>
    <dbReference type="NCBI Taxonomy" id="40218"/>
    <lineage>
        <taxon>Bacteria</taxon>
        <taxon>Pseudomonadati</taxon>
        <taxon>Thermodesulfobacteriota</taxon>
        <taxon>Syntrophobacteria</taxon>
        <taxon>Syntrophobacterales</taxon>
        <taxon>Syntrophobacteraceae</taxon>
        <taxon>Desulforhabdus</taxon>
    </lineage>
</organism>
<protein>
    <submittedName>
        <fullName evidence="1">Uncharacterized protein</fullName>
    </submittedName>
</protein>
<sequence length="97" mass="11044">MYKLMALITLLMLTLSSPAYCRKFKVRSVEHPSRKAVLVDNDTGEEWLVGEGDSMEGWIVRKIGPTHIILFHQIDEHRGEKVMVPAVPMVEEAIPTR</sequence>
<proteinExistence type="predicted"/>
<keyword evidence="2" id="KW-1185">Reference proteome</keyword>
<accession>A0A9W6FU47</accession>
<name>A0A9W6FU47_9BACT</name>